<dbReference type="AlphaFoldDB" id="A0A8D0ES91"/>
<evidence type="ECO:0000313" key="2">
    <source>
        <dbReference type="Proteomes" id="UP000694551"/>
    </source>
</evidence>
<reference evidence="1" key="2">
    <citation type="submission" date="2025-09" db="UniProtKB">
        <authorList>
            <consortium name="Ensembl"/>
        </authorList>
    </citation>
    <scope>IDENTIFICATION</scope>
</reference>
<reference evidence="1" key="1">
    <citation type="submission" date="2025-08" db="UniProtKB">
        <authorList>
            <consortium name="Ensembl"/>
        </authorList>
    </citation>
    <scope>IDENTIFICATION</scope>
</reference>
<accession>A0A8D0ES91</accession>
<name>A0A8D0ES91_STROC</name>
<dbReference type="Ensembl" id="ENSSOCT00000004385.1">
    <property type="protein sequence ID" value="ENSSOCP00000004268.1"/>
    <property type="gene ID" value="ENSSOCG00000003284.1"/>
</dbReference>
<organism evidence="1 2">
    <name type="scientific">Strix occidentalis caurina</name>
    <name type="common">northern spotted owl</name>
    <dbReference type="NCBI Taxonomy" id="311401"/>
    <lineage>
        <taxon>Eukaryota</taxon>
        <taxon>Metazoa</taxon>
        <taxon>Chordata</taxon>
        <taxon>Craniata</taxon>
        <taxon>Vertebrata</taxon>
        <taxon>Euteleostomi</taxon>
        <taxon>Archelosauria</taxon>
        <taxon>Archosauria</taxon>
        <taxon>Dinosauria</taxon>
        <taxon>Saurischia</taxon>
        <taxon>Theropoda</taxon>
        <taxon>Coelurosauria</taxon>
        <taxon>Aves</taxon>
        <taxon>Neognathae</taxon>
        <taxon>Neoaves</taxon>
        <taxon>Telluraves</taxon>
        <taxon>Strigiformes</taxon>
        <taxon>Strigidae</taxon>
        <taxon>Strix</taxon>
    </lineage>
</organism>
<dbReference type="Proteomes" id="UP000694551">
    <property type="component" value="Unplaced"/>
</dbReference>
<sequence length="124" mass="13575">AKVKVEIQPSLFSPKMPWMVSIFAMGIRCCSGKIGRFSIPALHIPWESLLTSFLFHESASSAATVKQISPGVGNIRSDHCTACKPGGSYSSRAGLELQHPLEHLLFLLLSFPARHAPNPYRESV</sequence>
<evidence type="ECO:0000313" key="1">
    <source>
        <dbReference type="Ensembl" id="ENSSOCP00000004268.1"/>
    </source>
</evidence>
<keyword evidence="2" id="KW-1185">Reference proteome</keyword>
<protein>
    <submittedName>
        <fullName evidence="1">Uncharacterized protein</fullName>
    </submittedName>
</protein>
<proteinExistence type="predicted"/>